<name>A0A9D1PW96_9BACT</name>
<dbReference type="InterPro" id="IPR009029">
    <property type="entry name" value="HMG_CoA_Rdtase_sub-bd_dom_sf"/>
</dbReference>
<dbReference type="AlphaFoldDB" id="A0A9D1PW96"/>
<evidence type="ECO:0000256" key="1">
    <source>
        <dbReference type="ARBA" id="ARBA00007661"/>
    </source>
</evidence>
<organism evidence="6 7">
    <name type="scientific">Candidatus Desulfovibrio intestinipullorum</name>
    <dbReference type="NCBI Taxonomy" id="2838536"/>
    <lineage>
        <taxon>Bacteria</taxon>
        <taxon>Pseudomonadati</taxon>
        <taxon>Thermodesulfobacteriota</taxon>
        <taxon>Desulfovibrionia</taxon>
        <taxon>Desulfovibrionales</taxon>
        <taxon>Desulfovibrionaceae</taxon>
        <taxon>Desulfovibrio</taxon>
    </lineage>
</organism>
<feature type="region of interest" description="Disordered" evidence="5">
    <location>
        <begin position="21"/>
        <end position="40"/>
    </location>
</feature>
<dbReference type="PROSITE" id="PS00318">
    <property type="entry name" value="HMG_COA_REDUCTASE_2"/>
    <property type="match status" value="1"/>
</dbReference>
<evidence type="ECO:0000256" key="4">
    <source>
        <dbReference type="ARBA" id="ARBA00023002"/>
    </source>
</evidence>
<dbReference type="InterPro" id="IPR009023">
    <property type="entry name" value="HMG_CoA_Rdtase_NAD(P)-bd_sf"/>
</dbReference>
<dbReference type="InterPro" id="IPR004554">
    <property type="entry name" value="HMG_CoA_Rdtase_eu_arc"/>
</dbReference>
<dbReference type="Proteomes" id="UP000886752">
    <property type="component" value="Unassembled WGS sequence"/>
</dbReference>
<reference evidence="6" key="1">
    <citation type="journal article" date="2021" name="PeerJ">
        <title>Extensive microbial diversity within the chicken gut microbiome revealed by metagenomics and culture.</title>
        <authorList>
            <person name="Gilroy R."/>
            <person name="Ravi A."/>
            <person name="Getino M."/>
            <person name="Pursley I."/>
            <person name="Horton D.L."/>
            <person name="Alikhan N.F."/>
            <person name="Baker D."/>
            <person name="Gharbi K."/>
            <person name="Hall N."/>
            <person name="Watson M."/>
            <person name="Adriaenssens E.M."/>
            <person name="Foster-Nyarko E."/>
            <person name="Jarju S."/>
            <person name="Secka A."/>
            <person name="Antonio M."/>
            <person name="Oren A."/>
            <person name="Chaudhuri R.R."/>
            <person name="La Ragione R."/>
            <person name="Hildebrand F."/>
            <person name="Pallen M.J."/>
        </authorList>
    </citation>
    <scope>NUCLEOTIDE SEQUENCE</scope>
    <source>
        <strain evidence="6">ChiHecec2B26-446</strain>
    </source>
</reference>
<protein>
    <recommendedName>
        <fullName evidence="2">hydroxymethylglutaryl-CoA reductase (NADPH)</fullName>
        <ecNumber evidence="2">1.1.1.34</ecNumber>
    </recommendedName>
</protein>
<gene>
    <name evidence="6" type="ORF">H9894_04790</name>
</gene>
<reference evidence="6" key="2">
    <citation type="submission" date="2021-04" db="EMBL/GenBank/DDBJ databases">
        <authorList>
            <person name="Gilroy R."/>
        </authorList>
    </citation>
    <scope>NUCLEOTIDE SEQUENCE</scope>
    <source>
        <strain evidence="6">ChiHecec2B26-446</strain>
    </source>
</reference>
<dbReference type="PANTHER" id="PTHR10572:SF24">
    <property type="entry name" value="3-HYDROXY-3-METHYLGLUTARYL-COENZYME A REDUCTASE"/>
    <property type="match status" value="1"/>
</dbReference>
<dbReference type="EC" id="1.1.1.34" evidence="2"/>
<dbReference type="InterPro" id="IPR023076">
    <property type="entry name" value="HMG_CoA_Rdtase_CS"/>
</dbReference>
<evidence type="ECO:0000256" key="5">
    <source>
        <dbReference type="SAM" id="MobiDB-lite"/>
    </source>
</evidence>
<comment type="caution">
    <text evidence="6">The sequence shown here is derived from an EMBL/GenBank/DDBJ whole genome shotgun (WGS) entry which is preliminary data.</text>
</comment>
<comment type="similarity">
    <text evidence="1">Belongs to the HMG-CoA reductase family.</text>
</comment>
<proteinExistence type="inferred from homology"/>
<dbReference type="EMBL" id="DXHV01000052">
    <property type="protein sequence ID" value="HIW00488.1"/>
    <property type="molecule type" value="Genomic_DNA"/>
</dbReference>
<dbReference type="Pfam" id="PF00368">
    <property type="entry name" value="HMG-CoA_red"/>
    <property type="match status" value="1"/>
</dbReference>
<dbReference type="GO" id="GO:0004420">
    <property type="term" value="F:hydroxymethylglutaryl-CoA reductase (NADPH) activity"/>
    <property type="evidence" value="ECO:0007669"/>
    <property type="project" value="UniProtKB-EC"/>
</dbReference>
<evidence type="ECO:0000256" key="3">
    <source>
        <dbReference type="ARBA" id="ARBA00022857"/>
    </source>
</evidence>
<keyword evidence="4" id="KW-0560">Oxidoreductase</keyword>
<dbReference type="SUPFAM" id="SSF56542">
    <property type="entry name" value="Substrate-binding domain of HMG-CoA reductase"/>
    <property type="match status" value="1"/>
</dbReference>
<dbReference type="CDD" id="cd00643">
    <property type="entry name" value="HMG-CoA_reductase_classI"/>
    <property type="match status" value="1"/>
</dbReference>
<dbReference type="GO" id="GO:0008299">
    <property type="term" value="P:isoprenoid biosynthetic process"/>
    <property type="evidence" value="ECO:0007669"/>
    <property type="project" value="InterPro"/>
</dbReference>
<evidence type="ECO:0000256" key="2">
    <source>
        <dbReference type="ARBA" id="ARBA00012999"/>
    </source>
</evidence>
<dbReference type="InterPro" id="IPR023074">
    <property type="entry name" value="HMG_CoA_Rdtase_cat_sf"/>
</dbReference>
<dbReference type="Gene3D" id="3.90.770.10">
    <property type="entry name" value="3-hydroxy-3-methylglutaryl-coenzyme A Reductase, Chain A, domain 2"/>
    <property type="match status" value="1"/>
</dbReference>
<dbReference type="SUPFAM" id="SSF55035">
    <property type="entry name" value="NAD-binding domain of HMG-CoA reductase"/>
    <property type="match status" value="1"/>
</dbReference>
<accession>A0A9D1PW96</accession>
<evidence type="ECO:0000313" key="7">
    <source>
        <dbReference type="Proteomes" id="UP000886752"/>
    </source>
</evidence>
<sequence>MPIALNRFLRLETLLDGLVPAPGEDEAKASSPRPLRDRRPLDDRALARNWEILRRHTTLDEQDEACLADVETRASIGAYRKNIENCVGTLKLPVGVAGPLRVEGLFARGEYYVPLATTEAALVASYHRGSRLITAAGGCRAMLCDNAVSRAPGFAFRTLNEARAFVQWASQNFDNFRAQASTKTRHGELVDMRITVEGNHVYLNMDYYTGEAAGQNMVTLATKAIVEWIEVHSPVPPAHVFVEANLSGDKKATFLSFTSVRGKKVTAEVELSKELVRKYLHVEPEKMYKLWLMVTMGGLMSGCVGSQAHCANGLAALYLATGQDAACVSESSAGLLRMELEDNGALYTALTLPNIIVGAVGGGTRLPTQSIGLKMLQLPRQGAAFALAEVCAALCLAGELSIMGALAADHFAAAHERLAR</sequence>
<dbReference type="Gene3D" id="3.30.70.420">
    <property type="entry name" value="Hydroxymethylglutaryl-CoA reductase, class I/II, NAD/NADP-binding domain"/>
    <property type="match status" value="1"/>
</dbReference>
<dbReference type="GO" id="GO:0015936">
    <property type="term" value="P:coenzyme A metabolic process"/>
    <property type="evidence" value="ECO:0007669"/>
    <property type="project" value="InterPro"/>
</dbReference>
<evidence type="ECO:0000313" key="6">
    <source>
        <dbReference type="EMBL" id="HIW00488.1"/>
    </source>
</evidence>
<dbReference type="InterPro" id="IPR002202">
    <property type="entry name" value="HMG_CoA_Rdtase"/>
</dbReference>
<dbReference type="PRINTS" id="PR00071">
    <property type="entry name" value="HMGCOARDTASE"/>
</dbReference>
<dbReference type="PROSITE" id="PS50065">
    <property type="entry name" value="HMG_COA_REDUCTASE_4"/>
    <property type="match status" value="1"/>
</dbReference>
<dbReference type="PANTHER" id="PTHR10572">
    <property type="entry name" value="3-HYDROXY-3-METHYLGLUTARYL-COENZYME A REDUCTASE"/>
    <property type="match status" value="1"/>
</dbReference>
<keyword evidence="3" id="KW-0521">NADP</keyword>